<comment type="pathway">
    <text evidence="2">Lipid metabolism; sphingolipid metabolism.</text>
</comment>
<dbReference type="InterPro" id="IPR036291">
    <property type="entry name" value="NAD(P)-bd_dom_sf"/>
</dbReference>
<dbReference type="CDD" id="cd08939">
    <property type="entry name" value="KDSR-like_SDR_c"/>
    <property type="match status" value="1"/>
</dbReference>
<evidence type="ECO:0000313" key="12">
    <source>
        <dbReference type="Proteomes" id="UP000176101"/>
    </source>
</evidence>
<evidence type="ECO:0000256" key="5">
    <source>
        <dbReference type="ARBA" id="ARBA00022857"/>
    </source>
</evidence>
<dbReference type="GO" id="GO:0047560">
    <property type="term" value="F:3-dehydrosphinganine reductase activity"/>
    <property type="evidence" value="ECO:0007669"/>
    <property type="project" value="UniProtKB-EC"/>
</dbReference>
<dbReference type="InterPro" id="IPR057326">
    <property type="entry name" value="KR_dom"/>
</dbReference>
<proteinExistence type="predicted"/>
<comment type="subcellular location">
    <subcellularLocation>
        <location evidence="1">Endoplasmic reticulum</location>
    </subcellularLocation>
</comment>
<keyword evidence="12" id="KW-1185">Reference proteome</keyword>
<evidence type="ECO:0000256" key="8">
    <source>
        <dbReference type="ARBA" id="ARBA00023098"/>
    </source>
</evidence>
<evidence type="ECO:0000256" key="4">
    <source>
        <dbReference type="ARBA" id="ARBA00022824"/>
    </source>
</evidence>
<evidence type="ECO:0000256" key="1">
    <source>
        <dbReference type="ARBA" id="ARBA00004240"/>
    </source>
</evidence>
<accession>A0A1E7KG08</accession>
<gene>
    <name evidence="11" type="ORF">AN216_15420</name>
</gene>
<dbReference type="AlphaFoldDB" id="A0A1E7KG08"/>
<protein>
    <recommendedName>
        <fullName evidence="9">3-dehydrosphinganine reductase</fullName>
        <ecNumber evidence="9">1.1.1.102</ecNumber>
    </recommendedName>
</protein>
<dbReference type="RefSeq" id="WP_070197208.1">
    <property type="nucleotide sequence ID" value="NZ_LJGU01000127.1"/>
</dbReference>
<organism evidence="11 12">
    <name type="scientific">Streptomyces oceani</name>
    <dbReference type="NCBI Taxonomy" id="1075402"/>
    <lineage>
        <taxon>Bacteria</taxon>
        <taxon>Bacillati</taxon>
        <taxon>Actinomycetota</taxon>
        <taxon>Actinomycetes</taxon>
        <taxon>Kitasatosporales</taxon>
        <taxon>Streptomycetaceae</taxon>
        <taxon>Streptomyces</taxon>
    </lineage>
</organism>
<keyword evidence="5" id="KW-0521">NADP</keyword>
<dbReference type="SUPFAM" id="SSF51735">
    <property type="entry name" value="NAD(P)-binding Rossmann-fold domains"/>
    <property type="match status" value="1"/>
</dbReference>
<evidence type="ECO:0000256" key="3">
    <source>
        <dbReference type="ARBA" id="ARBA00004991"/>
    </source>
</evidence>
<comment type="caution">
    <text evidence="11">The sequence shown here is derived from an EMBL/GenBank/DDBJ whole genome shotgun (WGS) entry which is preliminary data.</text>
</comment>
<keyword evidence="8" id="KW-0443">Lipid metabolism</keyword>
<dbReference type="GO" id="GO:0016020">
    <property type="term" value="C:membrane"/>
    <property type="evidence" value="ECO:0007669"/>
    <property type="project" value="GOC"/>
</dbReference>
<evidence type="ECO:0000256" key="7">
    <source>
        <dbReference type="ARBA" id="ARBA00023002"/>
    </source>
</evidence>
<sequence>MNLHRRKRSARYVGPDTHAIITGGSSGIGLATARQLARRGARVSLIARTKSGLDRAAAELESHGATVVTAAVDVSDRIAVDGAVAELVSRQGVCDVLVTAAGITHPGYFRELADEPFREVMDTNYFGTLWPIRSVVPSMIERGNGRVIGISSIIGMYGTFGYTAVSPAKFAIRGLFESLRDELTPYGVHVGYICPPDVDTPHFAYEQPLLPDEYKEFASAMAVLPPERVATAVVRSIERRKTRMVLGTANRVAVATFGLIPSALHWYVDRVVRKVRRRRHHHRRRKAAGRATQQV</sequence>
<reference evidence="11 12" key="1">
    <citation type="journal article" date="2016" name="Front. Microbiol.">
        <title>Comparative Genomics Analysis of Streptomyces Species Reveals Their Adaptation to the Marine Environment and Their Diversity at the Genomic Level.</title>
        <authorList>
            <person name="Tian X."/>
            <person name="Zhang Z."/>
            <person name="Yang T."/>
            <person name="Chen M."/>
            <person name="Li J."/>
            <person name="Chen F."/>
            <person name="Yang J."/>
            <person name="Li W."/>
            <person name="Zhang B."/>
            <person name="Zhang Z."/>
            <person name="Wu J."/>
            <person name="Zhang C."/>
            <person name="Long L."/>
            <person name="Xiao J."/>
        </authorList>
    </citation>
    <scope>NUCLEOTIDE SEQUENCE [LARGE SCALE GENOMIC DNA]</scope>
    <source>
        <strain evidence="11 12">SCSIO 02100</strain>
    </source>
</reference>
<dbReference type="Gene3D" id="3.40.50.720">
    <property type="entry name" value="NAD(P)-binding Rossmann-like Domain"/>
    <property type="match status" value="1"/>
</dbReference>
<dbReference type="EC" id="1.1.1.102" evidence="9"/>
<dbReference type="InterPro" id="IPR045022">
    <property type="entry name" value="KDSR-like"/>
</dbReference>
<evidence type="ECO:0000313" key="11">
    <source>
        <dbReference type="EMBL" id="OEV02814.1"/>
    </source>
</evidence>
<dbReference type="GO" id="GO:0030148">
    <property type="term" value="P:sphingolipid biosynthetic process"/>
    <property type="evidence" value="ECO:0007669"/>
    <property type="project" value="InterPro"/>
</dbReference>
<feature type="domain" description="Ketoreductase" evidence="10">
    <location>
        <begin position="17"/>
        <end position="182"/>
    </location>
</feature>
<evidence type="ECO:0000256" key="9">
    <source>
        <dbReference type="ARBA" id="ARBA00026112"/>
    </source>
</evidence>
<dbReference type="PANTHER" id="PTHR43550">
    <property type="entry name" value="3-KETODIHYDROSPHINGOSINE REDUCTASE"/>
    <property type="match status" value="1"/>
</dbReference>
<dbReference type="EMBL" id="LJGU01000127">
    <property type="protein sequence ID" value="OEV02814.1"/>
    <property type="molecule type" value="Genomic_DNA"/>
</dbReference>
<name>A0A1E7KG08_9ACTN</name>
<keyword evidence="4" id="KW-0256">Endoplasmic reticulum</keyword>
<dbReference type="Pfam" id="PF00106">
    <property type="entry name" value="adh_short"/>
    <property type="match status" value="1"/>
</dbReference>
<dbReference type="OrthoDB" id="5178125at2"/>
<keyword evidence="7" id="KW-0560">Oxidoreductase</keyword>
<dbReference type="InterPro" id="IPR002347">
    <property type="entry name" value="SDR_fam"/>
</dbReference>
<dbReference type="PRINTS" id="PR00081">
    <property type="entry name" value="GDHRDH"/>
</dbReference>
<evidence type="ECO:0000259" key="10">
    <source>
        <dbReference type="SMART" id="SM00822"/>
    </source>
</evidence>
<dbReference type="Proteomes" id="UP000176101">
    <property type="component" value="Unassembled WGS sequence"/>
</dbReference>
<dbReference type="PANTHER" id="PTHR43550:SF3">
    <property type="entry name" value="3-KETODIHYDROSPHINGOSINE REDUCTASE"/>
    <property type="match status" value="1"/>
</dbReference>
<evidence type="ECO:0000256" key="6">
    <source>
        <dbReference type="ARBA" id="ARBA00022919"/>
    </source>
</evidence>
<dbReference type="SMART" id="SM00822">
    <property type="entry name" value="PKS_KR"/>
    <property type="match status" value="1"/>
</dbReference>
<keyword evidence="6" id="KW-0746">Sphingolipid metabolism</keyword>
<dbReference type="STRING" id="1075402.AN216_15420"/>
<comment type="pathway">
    <text evidence="3">Sphingolipid metabolism.</text>
</comment>
<dbReference type="GO" id="GO:0006666">
    <property type="term" value="P:3-keto-sphinganine metabolic process"/>
    <property type="evidence" value="ECO:0007669"/>
    <property type="project" value="InterPro"/>
</dbReference>
<evidence type="ECO:0000256" key="2">
    <source>
        <dbReference type="ARBA" id="ARBA00004760"/>
    </source>
</evidence>